<dbReference type="EMBL" id="KB295955">
    <property type="protein sequence ID" value="ELU12448.1"/>
    <property type="molecule type" value="Genomic_DNA"/>
</dbReference>
<feature type="transmembrane region" description="Helical" evidence="2">
    <location>
        <begin position="236"/>
        <end position="258"/>
    </location>
</feature>
<proteinExistence type="predicted"/>
<dbReference type="EnsemblMetazoa" id="CapteT196459">
    <property type="protein sequence ID" value="CapteP196459"/>
    <property type="gene ID" value="CapteG196459"/>
</dbReference>
<evidence type="ECO:0000313" key="3">
    <source>
        <dbReference type="EMBL" id="ELU12448.1"/>
    </source>
</evidence>
<evidence type="ECO:0000313" key="4">
    <source>
        <dbReference type="EnsemblMetazoa" id="CapteP196459"/>
    </source>
</evidence>
<feature type="compositionally biased region" description="Polar residues" evidence="1">
    <location>
        <begin position="61"/>
        <end position="70"/>
    </location>
</feature>
<sequence>MHGTYNCSQQPDVVDTISRDNYPGDSLQRHSRSTAHIGQHPLQRSASAAVPVRRDLAPPQQKRTSSLRTRSEVLQTINDSPPLQPDILGPEDGVVVLGREGLAFASYVTRYRVDRGDQMKRASAESRVGGCSPCCASTAKQTPTKFVLRCLISEAFLLSTKVMVMVMGIIRVLLISHSDHVFHSVVSSLEMIVTCSNILARFGLIRAIYNELSADLARVDLGDDGSSGSDLRHRQWSYAALTALSILFNIAAYVILHLTQQQPWTLLSNVLLLVAFTTLSRMLASQMQSLRHRILEDHVRVALHEGALLLREGLKLYRPVERKEHGVRADCFLSALQSTRFFRKPSYIHFLKQHHKERENAEPETSC</sequence>
<accession>R7V0T1</accession>
<organism evidence="3">
    <name type="scientific">Capitella teleta</name>
    <name type="common">Polychaete worm</name>
    <dbReference type="NCBI Taxonomy" id="283909"/>
    <lineage>
        <taxon>Eukaryota</taxon>
        <taxon>Metazoa</taxon>
        <taxon>Spiralia</taxon>
        <taxon>Lophotrochozoa</taxon>
        <taxon>Annelida</taxon>
        <taxon>Polychaeta</taxon>
        <taxon>Sedentaria</taxon>
        <taxon>Scolecida</taxon>
        <taxon>Capitellidae</taxon>
        <taxon>Capitella</taxon>
    </lineage>
</organism>
<dbReference type="HOGENOM" id="CLU_754876_0_0_1"/>
<reference evidence="4" key="3">
    <citation type="submission" date="2015-06" db="UniProtKB">
        <authorList>
            <consortium name="EnsemblMetazoa"/>
        </authorList>
    </citation>
    <scope>IDENTIFICATION</scope>
</reference>
<evidence type="ECO:0000313" key="5">
    <source>
        <dbReference type="Proteomes" id="UP000014760"/>
    </source>
</evidence>
<keyword evidence="5" id="KW-1185">Reference proteome</keyword>
<reference evidence="5" key="1">
    <citation type="submission" date="2012-12" db="EMBL/GenBank/DDBJ databases">
        <authorList>
            <person name="Hellsten U."/>
            <person name="Grimwood J."/>
            <person name="Chapman J.A."/>
            <person name="Shapiro H."/>
            <person name="Aerts A."/>
            <person name="Otillar R.P."/>
            <person name="Terry A.Y."/>
            <person name="Boore J.L."/>
            <person name="Simakov O."/>
            <person name="Marletaz F."/>
            <person name="Cho S.-J."/>
            <person name="Edsinger-Gonzales E."/>
            <person name="Havlak P."/>
            <person name="Kuo D.-H."/>
            <person name="Larsson T."/>
            <person name="Lv J."/>
            <person name="Arendt D."/>
            <person name="Savage R."/>
            <person name="Osoegawa K."/>
            <person name="de Jong P."/>
            <person name="Lindberg D.R."/>
            <person name="Seaver E.C."/>
            <person name="Weisblat D.A."/>
            <person name="Putnam N.H."/>
            <person name="Grigoriev I.V."/>
            <person name="Rokhsar D.S."/>
        </authorList>
    </citation>
    <scope>NUCLEOTIDE SEQUENCE</scope>
    <source>
        <strain evidence="5">I ESC-2004</strain>
    </source>
</reference>
<evidence type="ECO:0000256" key="1">
    <source>
        <dbReference type="SAM" id="MobiDB-lite"/>
    </source>
</evidence>
<dbReference type="Proteomes" id="UP000014760">
    <property type="component" value="Unassembled WGS sequence"/>
</dbReference>
<feature type="transmembrane region" description="Helical" evidence="2">
    <location>
        <begin position="264"/>
        <end position="284"/>
    </location>
</feature>
<keyword evidence="2" id="KW-1133">Transmembrane helix</keyword>
<keyword evidence="2" id="KW-0812">Transmembrane</keyword>
<feature type="transmembrane region" description="Helical" evidence="2">
    <location>
        <begin position="155"/>
        <end position="175"/>
    </location>
</feature>
<gene>
    <name evidence="3" type="ORF">CAPTEDRAFT_196459</name>
</gene>
<reference evidence="3 5" key="2">
    <citation type="journal article" date="2013" name="Nature">
        <title>Insights into bilaterian evolution from three spiralian genomes.</title>
        <authorList>
            <person name="Simakov O."/>
            <person name="Marletaz F."/>
            <person name="Cho S.J."/>
            <person name="Edsinger-Gonzales E."/>
            <person name="Havlak P."/>
            <person name="Hellsten U."/>
            <person name="Kuo D.H."/>
            <person name="Larsson T."/>
            <person name="Lv J."/>
            <person name="Arendt D."/>
            <person name="Savage R."/>
            <person name="Osoegawa K."/>
            <person name="de Jong P."/>
            <person name="Grimwood J."/>
            <person name="Chapman J.A."/>
            <person name="Shapiro H."/>
            <person name="Aerts A."/>
            <person name="Otillar R.P."/>
            <person name="Terry A.Y."/>
            <person name="Boore J.L."/>
            <person name="Grigoriev I.V."/>
            <person name="Lindberg D.R."/>
            <person name="Seaver E.C."/>
            <person name="Weisblat D.A."/>
            <person name="Putnam N.H."/>
            <person name="Rokhsar D.S."/>
        </authorList>
    </citation>
    <scope>NUCLEOTIDE SEQUENCE</scope>
    <source>
        <strain evidence="3 5">I ESC-2004</strain>
    </source>
</reference>
<name>R7V0T1_CAPTE</name>
<keyword evidence="2" id="KW-0472">Membrane</keyword>
<evidence type="ECO:0000256" key="2">
    <source>
        <dbReference type="SAM" id="Phobius"/>
    </source>
</evidence>
<protein>
    <submittedName>
        <fullName evidence="3 4">Uncharacterized protein</fullName>
    </submittedName>
</protein>
<feature type="region of interest" description="Disordered" evidence="1">
    <location>
        <begin position="19"/>
        <end position="70"/>
    </location>
</feature>
<dbReference type="AlphaFoldDB" id="R7V0T1"/>
<dbReference type="EMBL" id="AMQN01005402">
    <property type="status" value="NOT_ANNOTATED_CDS"/>
    <property type="molecule type" value="Genomic_DNA"/>
</dbReference>